<accession>A0ABY8RXW8</accession>
<organism evidence="1 2">
    <name type="scientific">Mycoplasmopsis bovis</name>
    <name type="common">Mycoplasma bovis</name>
    <dbReference type="NCBI Taxonomy" id="28903"/>
    <lineage>
        <taxon>Bacteria</taxon>
        <taxon>Bacillati</taxon>
        <taxon>Mycoplasmatota</taxon>
        <taxon>Mycoplasmoidales</taxon>
        <taxon>Metamycoplasmataceae</taxon>
        <taxon>Mycoplasmopsis</taxon>
    </lineage>
</organism>
<evidence type="ECO:0000313" key="1">
    <source>
        <dbReference type="EMBL" id="WHO15177.1"/>
    </source>
</evidence>
<name>A0ABY8RXW8_MYCBV</name>
<keyword evidence="2" id="KW-1185">Reference proteome</keyword>
<gene>
    <name evidence="1" type="ORF">HYD69_04225</name>
</gene>
<reference evidence="1 2" key="1">
    <citation type="journal article" date="2020" name="Vet. Res.">
        <title>Phylogenomic analysis of Mycoplasma bovis from Belgian veal, dairy and beef herds.</title>
        <authorList>
            <person name="Bokma J."/>
            <person name="Vereecke N."/>
            <person name="De Bleecker K."/>
            <person name="Callens J."/>
            <person name="Ribbens S."/>
            <person name="Nauwynck H."/>
            <person name="Haesebrouck F."/>
            <person name="Theuns S."/>
            <person name="Boyen F."/>
            <person name="Pardon B."/>
        </authorList>
    </citation>
    <scope>NUCLEOTIDE SEQUENCE [LARGE SCALE GENOMIC DNA]</scope>
    <source>
        <strain evidence="1 2">Mb222</strain>
    </source>
</reference>
<dbReference type="EMBL" id="CP058496">
    <property type="protein sequence ID" value="WHO15177.1"/>
    <property type="molecule type" value="Genomic_DNA"/>
</dbReference>
<protein>
    <submittedName>
        <fullName evidence="1">Uncharacterized protein</fullName>
    </submittedName>
</protein>
<dbReference type="Proteomes" id="UP000596039">
    <property type="component" value="Chromosome"/>
</dbReference>
<sequence>MKNNEARLFIATNPSESSDELKKYSEIKFITELKHNYSNKKEDRIYLHNKGQTTSITTGITQSLSVSIDFDNSIDSHHYLLTLLLGSIENLNNQYIRIEIPTISKNQDSKYVIVQGKATINFKNHLPSGNADETEKLSFDILPQDYIWEVKESA</sequence>
<evidence type="ECO:0000313" key="2">
    <source>
        <dbReference type="Proteomes" id="UP000596039"/>
    </source>
</evidence>
<dbReference type="RefSeq" id="WP_152028761.1">
    <property type="nucleotide sequence ID" value="NZ_CP058448.1"/>
</dbReference>
<proteinExistence type="predicted"/>